<dbReference type="PANTHER" id="PTHR43490">
    <property type="entry name" value="(+)-NEOMENTHOL DEHYDROGENASE"/>
    <property type="match status" value="1"/>
</dbReference>
<name>A0A1T4U3A3_9BACT</name>
<dbReference type="Pfam" id="PF00106">
    <property type="entry name" value="adh_short"/>
    <property type="match status" value="1"/>
</dbReference>
<evidence type="ECO:0000256" key="4">
    <source>
        <dbReference type="RuleBase" id="RU000363"/>
    </source>
</evidence>
<dbReference type="InterPro" id="IPR036291">
    <property type="entry name" value="NAD(P)-bd_dom_sf"/>
</dbReference>
<keyword evidence="6" id="KW-1185">Reference proteome</keyword>
<evidence type="ECO:0000313" key="6">
    <source>
        <dbReference type="Proteomes" id="UP000190367"/>
    </source>
</evidence>
<protein>
    <submittedName>
        <fullName evidence="5">NAD(P)-dependent dehydrogenase, short-chain alcohol dehydrogenase family</fullName>
    </submittedName>
</protein>
<dbReference type="EMBL" id="FUWZ01000008">
    <property type="protein sequence ID" value="SKA47143.1"/>
    <property type="molecule type" value="Genomic_DNA"/>
</dbReference>
<dbReference type="STRING" id="634771.SAMN04488128_108115"/>
<sequence>MKTVLITGANKGIGFETARQLAQQGNFVYIGSRDMTNGQKAADTLKAAGITNVAAVQIDVTDIASIRSAKETLSAQSGVLDVLINNSGIAGEQPQQLADGSMENLRNLFETNFFGAVQTTQLLLPLLRLSAAPAIINVSSEVGSLAMHSAPDRRTNWNSYSAYGATKTALNAFTVMLANELRAQNITVNSVTPGYTATDLNAFSGFKTVEEGARPIVQLALSSDRTITGKFFQDGGEVLW</sequence>
<comment type="similarity">
    <text evidence="1 4">Belongs to the short-chain dehydrogenases/reductases (SDR) family.</text>
</comment>
<dbReference type="AlphaFoldDB" id="A0A1T4U3A3"/>
<keyword evidence="2" id="KW-0521">NADP</keyword>
<reference evidence="6" key="1">
    <citation type="submission" date="2017-02" db="EMBL/GenBank/DDBJ databases">
        <authorList>
            <person name="Varghese N."/>
            <person name="Submissions S."/>
        </authorList>
    </citation>
    <scope>NUCLEOTIDE SEQUENCE [LARGE SCALE GENOMIC DNA]</scope>
    <source>
        <strain evidence="6">DSM 22224</strain>
    </source>
</reference>
<dbReference type="PRINTS" id="PR00080">
    <property type="entry name" value="SDRFAMILY"/>
</dbReference>
<dbReference type="Proteomes" id="UP000190367">
    <property type="component" value="Unassembled WGS sequence"/>
</dbReference>
<dbReference type="SUPFAM" id="SSF51735">
    <property type="entry name" value="NAD(P)-binding Rossmann-fold domains"/>
    <property type="match status" value="1"/>
</dbReference>
<gene>
    <name evidence="5" type="ORF">SAMN04488128_108115</name>
</gene>
<dbReference type="InterPro" id="IPR020904">
    <property type="entry name" value="Sc_DH/Rdtase_CS"/>
</dbReference>
<dbReference type="PANTHER" id="PTHR43490:SF99">
    <property type="entry name" value="SHORT-CHAIN DEHYDROGENASE_REDUCTASE"/>
    <property type="match status" value="1"/>
</dbReference>
<dbReference type="InterPro" id="IPR002347">
    <property type="entry name" value="SDR_fam"/>
</dbReference>
<organism evidence="5 6">
    <name type="scientific">Chitinophaga eiseniae</name>
    <dbReference type="NCBI Taxonomy" id="634771"/>
    <lineage>
        <taxon>Bacteria</taxon>
        <taxon>Pseudomonadati</taxon>
        <taxon>Bacteroidota</taxon>
        <taxon>Chitinophagia</taxon>
        <taxon>Chitinophagales</taxon>
        <taxon>Chitinophagaceae</taxon>
        <taxon>Chitinophaga</taxon>
    </lineage>
</organism>
<accession>A0A1T4U3A3</accession>
<evidence type="ECO:0000256" key="3">
    <source>
        <dbReference type="ARBA" id="ARBA00023002"/>
    </source>
</evidence>
<dbReference type="Gene3D" id="3.40.50.720">
    <property type="entry name" value="NAD(P)-binding Rossmann-like Domain"/>
    <property type="match status" value="1"/>
</dbReference>
<evidence type="ECO:0000256" key="2">
    <source>
        <dbReference type="ARBA" id="ARBA00022857"/>
    </source>
</evidence>
<dbReference type="PROSITE" id="PS00061">
    <property type="entry name" value="ADH_SHORT"/>
    <property type="match status" value="1"/>
</dbReference>
<proteinExistence type="inferred from homology"/>
<dbReference type="PRINTS" id="PR00081">
    <property type="entry name" value="GDHRDH"/>
</dbReference>
<dbReference type="GO" id="GO:0016491">
    <property type="term" value="F:oxidoreductase activity"/>
    <property type="evidence" value="ECO:0007669"/>
    <property type="project" value="UniProtKB-KW"/>
</dbReference>
<evidence type="ECO:0000313" key="5">
    <source>
        <dbReference type="EMBL" id="SKA47143.1"/>
    </source>
</evidence>
<dbReference type="RefSeq" id="WP_078673168.1">
    <property type="nucleotide sequence ID" value="NZ_FUWZ01000008.1"/>
</dbReference>
<dbReference type="OrthoDB" id="5786478at2"/>
<evidence type="ECO:0000256" key="1">
    <source>
        <dbReference type="ARBA" id="ARBA00006484"/>
    </source>
</evidence>
<keyword evidence="3" id="KW-0560">Oxidoreductase</keyword>